<keyword evidence="4 6" id="KW-1133">Transmembrane helix</keyword>
<feature type="transmembrane region" description="Helical" evidence="6">
    <location>
        <begin position="12"/>
        <end position="32"/>
    </location>
</feature>
<feature type="transmembrane region" description="Helical" evidence="6">
    <location>
        <begin position="219"/>
        <end position="240"/>
    </location>
</feature>
<evidence type="ECO:0000256" key="5">
    <source>
        <dbReference type="ARBA" id="ARBA00023136"/>
    </source>
</evidence>
<feature type="domain" description="EamA" evidence="7">
    <location>
        <begin position="156"/>
        <end position="291"/>
    </location>
</feature>
<dbReference type="InterPro" id="IPR037185">
    <property type="entry name" value="EmrE-like"/>
</dbReference>
<feature type="transmembrane region" description="Helical" evidence="6">
    <location>
        <begin position="156"/>
        <end position="177"/>
    </location>
</feature>
<organism evidence="8 9">
    <name type="scientific">Aliiruegeria haliotis</name>
    <dbReference type="NCBI Taxonomy" id="1280846"/>
    <lineage>
        <taxon>Bacteria</taxon>
        <taxon>Pseudomonadati</taxon>
        <taxon>Pseudomonadota</taxon>
        <taxon>Alphaproteobacteria</taxon>
        <taxon>Rhodobacterales</taxon>
        <taxon>Roseobacteraceae</taxon>
        <taxon>Aliiruegeria</taxon>
    </lineage>
</organism>
<feature type="transmembrane region" description="Helical" evidence="6">
    <location>
        <begin position="189"/>
        <end position="207"/>
    </location>
</feature>
<evidence type="ECO:0000256" key="1">
    <source>
        <dbReference type="ARBA" id="ARBA00004141"/>
    </source>
</evidence>
<name>A0A2T0RJU0_9RHOB</name>
<dbReference type="GO" id="GO:0016020">
    <property type="term" value="C:membrane"/>
    <property type="evidence" value="ECO:0007669"/>
    <property type="project" value="UniProtKB-SubCell"/>
</dbReference>
<dbReference type="Proteomes" id="UP000239480">
    <property type="component" value="Unassembled WGS sequence"/>
</dbReference>
<evidence type="ECO:0000313" key="8">
    <source>
        <dbReference type="EMBL" id="PRY21443.1"/>
    </source>
</evidence>
<dbReference type="RefSeq" id="WP_106206650.1">
    <property type="nucleotide sequence ID" value="NZ_PVTD01000009.1"/>
</dbReference>
<dbReference type="InterPro" id="IPR050638">
    <property type="entry name" value="AA-Vitamin_Transporters"/>
</dbReference>
<dbReference type="InterPro" id="IPR000620">
    <property type="entry name" value="EamA_dom"/>
</dbReference>
<dbReference type="AlphaFoldDB" id="A0A2T0RJU0"/>
<dbReference type="Pfam" id="PF00892">
    <property type="entry name" value="EamA"/>
    <property type="match status" value="2"/>
</dbReference>
<dbReference type="EMBL" id="PVTD01000009">
    <property type="protein sequence ID" value="PRY21443.1"/>
    <property type="molecule type" value="Genomic_DNA"/>
</dbReference>
<feature type="transmembrane region" description="Helical" evidence="6">
    <location>
        <begin position="126"/>
        <end position="144"/>
    </location>
</feature>
<accession>A0A2T0RJU0</accession>
<evidence type="ECO:0000256" key="4">
    <source>
        <dbReference type="ARBA" id="ARBA00022989"/>
    </source>
</evidence>
<feature type="transmembrane region" description="Helical" evidence="6">
    <location>
        <begin position="102"/>
        <end position="119"/>
    </location>
</feature>
<dbReference type="PANTHER" id="PTHR32322:SF2">
    <property type="entry name" value="EAMA DOMAIN-CONTAINING PROTEIN"/>
    <property type="match status" value="1"/>
</dbReference>
<evidence type="ECO:0000313" key="9">
    <source>
        <dbReference type="Proteomes" id="UP000239480"/>
    </source>
</evidence>
<comment type="subcellular location">
    <subcellularLocation>
        <location evidence="1">Membrane</location>
        <topology evidence="1">Multi-pass membrane protein</topology>
    </subcellularLocation>
</comment>
<dbReference type="SUPFAM" id="SSF103481">
    <property type="entry name" value="Multidrug resistance efflux transporter EmrE"/>
    <property type="match status" value="2"/>
</dbReference>
<comment type="caution">
    <text evidence="8">The sequence shown here is derived from an EMBL/GenBank/DDBJ whole genome shotgun (WGS) entry which is preliminary data.</text>
</comment>
<dbReference type="OrthoDB" id="184388at2"/>
<gene>
    <name evidence="8" type="ORF">CLV78_10956</name>
</gene>
<feature type="transmembrane region" description="Helical" evidence="6">
    <location>
        <begin position="71"/>
        <end position="90"/>
    </location>
</feature>
<evidence type="ECO:0000259" key="7">
    <source>
        <dbReference type="Pfam" id="PF00892"/>
    </source>
</evidence>
<dbReference type="PANTHER" id="PTHR32322">
    <property type="entry name" value="INNER MEMBRANE TRANSPORTER"/>
    <property type="match status" value="1"/>
</dbReference>
<keyword evidence="5 6" id="KW-0472">Membrane</keyword>
<feature type="domain" description="EamA" evidence="7">
    <location>
        <begin position="10"/>
        <end position="140"/>
    </location>
</feature>
<evidence type="ECO:0000256" key="6">
    <source>
        <dbReference type="SAM" id="Phobius"/>
    </source>
</evidence>
<feature type="transmembrane region" description="Helical" evidence="6">
    <location>
        <begin position="247"/>
        <end position="266"/>
    </location>
</feature>
<evidence type="ECO:0000256" key="3">
    <source>
        <dbReference type="ARBA" id="ARBA00022692"/>
    </source>
</evidence>
<comment type="similarity">
    <text evidence="2">Belongs to the EamA transporter family.</text>
</comment>
<proteinExistence type="inferred from homology"/>
<evidence type="ECO:0000256" key="2">
    <source>
        <dbReference type="ARBA" id="ARBA00007362"/>
    </source>
</evidence>
<sequence>MQRKDSMDTFGAVSLIAFSGFLGFNQVVIKVVNEGLQPVFWAGLRSALAVFCLWGLLRLRGRRIDLRRETAPAGVLIGLAFTAEFIFLFLALDLTSVTRSSVIFYSMPVWLAIAAHFMLPGQRLTPTKCAGLLVAFAGVGWAIVNRTGPAGEVSLAGDLCALAAAISWAAITLLARGTRLAEVGAETQLFWQVLVSAPLLLLVAPFFGDFLRDPEPIHWWGLLFQAAIVVSLGFTAWLWLLSIYPPASVAAFSFLTPIFGVSLGWLLLGESLGLGLLGALAMVTLGLILINRPPRHRAA</sequence>
<feature type="transmembrane region" description="Helical" evidence="6">
    <location>
        <begin position="38"/>
        <end position="59"/>
    </location>
</feature>
<keyword evidence="9" id="KW-1185">Reference proteome</keyword>
<protein>
    <submittedName>
        <fullName evidence="8">Drug/metabolite transporter (DMT)-like permease</fullName>
    </submittedName>
</protein>
<keyword evidence="3 6" id="KW-0812">Transmembrane</keyword>
<feature type="transmembrane region" description="Helical" evidence="6">
    <location>
        <begin position="272"/>
        <end position="290"/>
    </location>
</feature>
<reference evidence="8 9" key="1">
    <citation type="submission" date="2018-03" db="EMBL/GenBank/DDBJ databases">
        <title>Genomic Encyclopedia of Archaeal and Bacterial Type Strains, Phase II (KMG-II): from individual species to whole genera.</title>
        <authorList>
            <person name="Goeker M."/>
        </authorList>
    </citation>
    <scope>NUCLEOTIDE SEQUENCE [LARGE SCALE GENOMIC DNA]</scope>
    <source>
        <strain evidence="8 9">DSM 29328</strain>
    </source>
</reference>